<gene>
    <name evidence="9" type="ORF">L203_101758</name>
</gene>
<dbReference type="PANTHER" id="PTHR13505">
    <property type="entry name" value="TRANSMEMBRANE PROTEIN 208"/>
    <property type="match status" value="1"/>
</dbReference>
<evidence type="ECO:0000256" key="5">
    <source>
        <dbReference type="ARBA" id="ARBA00022989"/>
    </source>
</evidence>
<evidence type="ECO:0000256" key="8">
    <source>
        <dbReference type="SAM" id="Phobius"/>
    </source>
</evidence>
<dbReference type="InterPro" id="IPR008506">
    <property type="entry name" value="SND2/TMEM208"/>
</dbReference>
<evidence type="ECO:0000256" key="3">
    <source>
        <dbReference type="ARBA" id="ARBA00022692"/>
    </source>
</evidence>
<evidence type="ECO:0000313" key="10">
    <source>
        <dbReference type="Proteomes" id="UP000094043"/>
    </source>
</evidence>
<keyword evidence="4" id="KW-0256">Endoplasmic reticulum</keyword>
<dbReference type="EMBL" id="CP143785">
    <property type="protein sequence ID" value="WVN86590.1"/>
    <property type="molecule type" value="Genomic_DNA"/>
</dbReference>
<organism evidence="9 10">
    <name type="scientific">Cryptococcus depauperatus CBS 7841</name>
    <dbReference type="NCBI Taxonomy" id="1295531"/>
    <lineage>
        <taxon>Eukaryota</taxon>
        <taxon>Fungi</taxon>
        <taxon>Dikarya</taxon>
        <taxon>Basidiomycota</taxon>
        <taxon>Agaricomycotina</taxon>
        <taxon>Tremellomycetes</taxon>
        <taxon>Tremellales</taxon>
        <taxon>Cryptococcaceae</taxon>
        <taxon>Cryptococcus</taxon>
    </lineage>
</organism>
<dbReference type="Proteomes" id="UP000094043">
    <property type="component" value="Chromosome 2"/>
</dbReference>
<evidence type="ECO:0008006" key="11">
    <source>
        <dbReference type="Google" id="ProtNLM"/>
    </source>
</evidence>
<dbReference type="RefSeq" id="XP_066067290.1">
    <property type="nucleotide sequence ID" value="XM_066211193.1"/>
</dbReference>
<dbReference type="GeneID" id="91085971"/>
<dbReference type="KEGG" id="cdep:91085971"/>
<comment type="similarity">
    <text evidence="2">Belongs to the TMEM208 family.</text>
</comment>
<name>A0AAJ8LYM3_9TREE</name>
<accession>A0AAJ8LYM3</accession>
<dbReference type="PANTHER" id="PTHR13505:SF7">
    <property type="entry name" value="TRANSMEMBRANE PROTEIN 208"/>
    <property type="match status" value="1"/>
</dbReference>
<dbReference type="GO" id="GO:0005789">
    <property type="term" value="C:endoplasmic reticulum membrane"/>
    <property type="evidence" value="ECO:0007669"/>
    <property type="project" value="UniProtKB-SubCell"/>
</dbReference>
<protein>
    <recommendedName>
        <fullName evidence="11">DUF788-domain-containing protein</fullName>
    </recommendedName>
</protein>
<evidence type="ECO:0000256" key="6">
    <source>
        <dbReference type="ARBA" id="ARBA00023136"/>
    </source>
</evidence>
<evidence type="ECO:0000256" key="1">
    <source>
        <dbReference type="ARBA" id="ARBA00004477"/>
    </source>
</evidence>
<evidence type="ECO:0000256" key="4">
    <source>
        <dbReference type="ARBA" id="ARBA00022824"/>
    </source>
</evidence>
<reference evidence="9" key="2">
    <citation type="journal article" date="2022" name="Elife">
        <title>Obligate sexual reproduction of a homothallic fungus closely related to the Cryptococcus pathogenic species complex.</title>
        <authorList>
            <person name="Passer A.R."/>
            <person name="Clancey S.A."/>
            <person name="Shea T."/>
            <person name="David-Palma M."/>
            <person name="Averette A.F."/>
            <person name="Boekhout T."/>
            <person name="Porcel B.M."/>
            <person name="Nowrousian M."/>
            <person name="Cuomo C.A."/>
            <person name="Sun S."/>
            <person name="Heitman J."/>
            <person name="Coelho M.A."/>
        </authorList>
    </citation>
    <scope>NUCLEOTIDE SEQUENCE</scope>
    <source>
        <strain evidence="9">CBS 7841</strain>
    </source>
</reference>
<dbReference type="GO" id="GO:0006624">
    <property type="term" value="P:vacuolar protein processing"/>
    <property type="evidence" value="ECO:0007669"/>
    <property type="project" value="TreeGrafter"/>
</dbReference>
<reference evidence="9" key="1">
    <citation type="submission" date="2016-06" db="EMBL/GenBank/DDBJ databases">
        <authorList>
            <person name="Cuomo C."/>
            <person name="Litvintseva A."/>
            <person name="Heitman J."/>
            <person name="Chen Y."/>
            <person name="Sun S."/>
            <person name="Springer D."/>
            <person name="Dromer F."/>
            <person name="Young S."/>
            <person name="Zeng Q."/>
            <person name="Chapman S."/>
            <person name="Gujja S."/>
            <person name="Saif S."/>
            <person name="Birren B."/>
        </authorList>
    </citation>
    <scope>NUCLEOTIDE SEQUENCE</scope>
    <source>
        <strain evidence="9">CBS 7841</strain>
    </source>
</reference>
<dbReference type="Pfam" id="PF05620">
    <property type="entry name" value="TMEM208_SND2"/>
    <property type="match status" value="1"/>
</dbReference>
<feature type="compositionally biased region" description="Basic and acidic residues" evidence="7">
    <location>
        <begin position="166"/>
        <end position="189"/>
    </location>
</feature>
<feature type="transmembrane region" description="Helical" evidence="8">
    <location>
        <begin position="53"/>
        <end position="70"/>
    </location>
</feature>
<comment type="subcellular location">
    <subcellularLocation>
        <location evidence="1">Endoplasmic reticulum membrane</location>
        <topology evidence="1">Multi-pass membrane protein</topology>
    </subcellularLocation>
</comment>
<feature type="transmembrane region" description="Helical" evidence="8">
    <location>
        <begin position="20"/>
        <end position="41"/>
    </location>
</feature>
<feature type="region of interest" description="Disordered" evidence="7">
    <location>
        <begin position="156"/>
        <end position="195"/>
    </location>
</feature>
<keyword evidence="6 8" id="KW-0472">Membrane</keyword>
<keyword evidence="10" id="KW-1185">Reference proteome</keyword>
<keyword evidence="3 8" id="KW-0812">Transmembrane</keyword>
<evidence type="ECO:0000256" key="2">
    <source>
        <dbReference type="ARBA" id="ARBA00009950"/>
    </source>
</evidence>
<keyword evidence="5 8" id="KW-1133">Transmembrane helix</keyword>
<dbReference type="AlphaFoldDB" id="A0AAJ8LYM3"/>
<evidence type="ECO:0000256" key="7">
    <source>
        <dbReference type="SAM" id="MobiDB-lite"/>
    </source>
</evidence>
<reference evidence="9" key="3">
    <citation type="submission" date="2024-01" db="EMBL/GenBank/DDBJ databases">
        <authorList>
            <person name="Coelho M.A."/>
            <person name="David-Palma M."/>
            <person name="Shea T."/>
            <person name="Sun S."/>
            <person name="Cuomo C.A."/>
            <person name="Heitman J."/>
        </authorList>
    </citation>
    <scope>NUCLEOTIDE SEQUENCE</scope>
    <source>
        <strain evidence="9">CBS 7841</strain>
    </source>
</reference>
<dbReference type="GO" id="GO:0005773">
    <property type="term" value="C:vacuole"/>
    <property type="evidence" value="ECO:0007669"/>
    <property type="project" value="GOC"/>
</dbReference>
<evidence type="ECO:0000313" key="9">
    <source>
        <dbReference type="EMBL" id="WVN86590.1"/>
    </source>
</evidence>
<proteinExistence type="inferred from homology"/>
<sequence length="195" mass="21752">MANASSKRIASSNEAALNNLRLGLIVVNILTPAIRFLFSLITSRSFIPKTIPLILYIVSLAATIFIYRWFESVGAPKLSASAQVKVADDLKGKGVIEFGWDVIYMAWICAIGSSLLGDWFWWLIALIPAFGIYKLYSVVRPLLAVFLPGIFGHKAPSGPSETVQEPQEKTESRKQAKLRARMEKGDKRVQQVQRR</sequence>